<dbReference type="InterPro" id="IPR021830">
    <property type="entry name" value="DUF3422"/>
</dbReference>
<proteinExistence type="predicted"/>
<accession>N6ZRG2</accession>
<feature type="transmembrane region" description="Helical" evidence="1">
    <location>
        <begin position="202"/>
        <end position="221"/>
    </location>
</feature>
<feature type="transmembrane region" description="Helical" evidence="1">
    <location>
        <begin position="169"/>
        <end position="190"/>
    </location>
</feature>
<gene>
    <name evidence="2" type="ORF">C667_10565</name>
</gene>
<dbReference type="AlphaFoldDB" id="N6ZRG2"/>
<dbReference type="EMBL" id="AMXF01000064">
    <property type="protein sequence ID" value="ENO97107.1"/>
    <property type="molecule type" value="Genomic_DNA"/>
</dbReference>
<reference evidence="2 3" key="1">
    <citation type="submission" date="2012-09" db="EMBL/GenBank/DDBJ databases">
        <title>Draft Genome Sequences of 6 Strains from Genus Thauera.</title>
        <authorList>
            <person name="Liu B."/>
            <person name="Shapleigh J.P."/>
            <person name="Frostegard A.H."/>
        </authorList>
    </citation>
    <scope>NUCLEOTIDE SEQUENCE [LARGE SCALE GENOMIC DNA]</scope>
    <source>
        <strain evidence="2 3">B4P</strain>
    </source>
</reference>
<sequence>MLEIDTYRMMALLALPVARESQPVIREAEAALAAISGELAAADSPEAERSLLERLTRLSARIEAMAEADNYRFSASAAYFSIIRARLQELREERIEGVPTLGEFMERRLVPAMEFCESVRRRQHELIERLSRTDSLLRTRVTMTQERYNSAILASLNKRAELQLRLQHAVEGFSIVAISYYLLGVLGYGLKALGKLGVPVEAELATGLALPLVVGAVWFAVRRAQRALHRGHPPEDPAPAPAAASS</sequence>
<evidence type="ECO:0000313" key="3">
    <source>
        <dbReference type="Proteomes" id="UP000013047"/>
    </source>
</evidence>
<keyword evidence="1" id="KW-0812">Transmembrane</keyword>
<name>N6ZRG2_9RHOO</name>
<evidence type="ECO:0000256" key="1">
    <source>
        <dbReference type="SAM" id="Phobius"/>
    </source>
</evidence>
<protein>
    <submittedName>
        <fullName evidence="2">Membrane-anchored protein</fullName>
    </submittedName>
</protein>
<keyword evidence="3" id="KW-1185">Reference proteome</keyword>
<keyword evidence="1" id="KW-1133">Transmembrane helix</keyword>
<keyword evidence="1" id="KW-0472">Membrane</keyword>
<evidence type="ECO:0000313" key="2">
    <source>
        <dbReference type="EMBL" id="ENO97107.1"/>
    </source>
</evidence>
<organism evidence="2 3">
    <name type="scientific">Thauera phenylacetica B4P</name>
    <dbReference type="NCBI Taxonomy" id="1234382"/>
    <lineage>
        <taxon>Bacteria</taxon>
        <taxon>Pseudomonadati</taxon>
        <taxon>Pseudomonadota</taxon>
        <taxon>Betaproteobacteria</taxon>
        <taxon>Rhodocyclales</taxon>
        <taxon>Zoogloeaceae</taxon>
        <taxon>Thauera</taxon>
    </lineage>
</organism>
<dbReference type="OrthoDB" id="9767470at2"/>
<dbReference type="Proteomes" id="UP000013047">
    <property type="component" value="Unassembled WGS sequence"/>
</dbReference>
<comment type="caution">
    <text evidence="2">The sequence shown here is derived from an EMBL/GenBank/DDBJ whole genome shotgun (WGS) entry which is preliminary data.</text>
</comment>
<dbReference type="Pfam" id="PF11902">
    <property type="entry name" value="DUF3422"/>
    <property type="match status" value="1"/>
</dbReference>